<dbReference type="PANTHER" id="PTHR13024:SF0">
    <property type="entry name" value="MICROSOMAL TRIACYLGLYCEROL TRANSFER PROTEIN"/>
    <property type="match status" value="1"/>
</dbReference>
<dbReference type="GO" id="GO:0008289">
    <property type="term" value="F:lipid binding"/>
    <property type="evidence" value="ECO:0007669"/>
    <property type="project" value="InterPro"/>
</dbReference>
<dbReference type="GO" id="GO:0005794">
    <property type="term" value="C:Golgi apparatus"/>
    <property type="evidence" value="ECO:0007669"/>
    <property type="project" value="TreeGrafter"/>
</dbReference>
<name>A0A3P7E9H3_WUCBA</name>
<comment type="subcellular location">
    <subcellularLocation>
        <location evidence="1">Endoplasmic reticulum</location>
    </subcellularLocation>
</comment>
<keyword evidence="4" id="KW-0256">Endoplasmic reticulum</keyword>
<dbReference type="GO" id="GO:0005783">
    <property type="term" value="C:endoplasmic reticulum"/>
    <property type="evidence" value="ECO:0007669"/>
    <property type="project" value="UniProtKB-SubCell"/>
</dbReference>
<protein>
    <recommendedName>
        <fullName evidence="5">MTP large subunit lipid-binding domain-containing protein</fullName>
    </recommendedName>
</protein>
<feature type="domain" description="MTP large subunit lipid-binding" evidence="5">
    <location>
        <begin position="37"/>
        <end position="208"/>
    </location>
</feature>
<evidence type="ECO:0000313" key="7">
    <source>
        <dbReference type="Proteomes" id="UP000270924"/>
    </source>
</evidence>
<dbReference type="GO" id="GO:0042157">
    <property type="term" value="P:lipoprotein metabolic process"/>
    <property type="evidence" value="ECO:0007669"/>
    <property type="project" value="TreeGrafter"/>
</dbReference>
<dbReference type="GO" id="GO:0016323">
    <property type="term" value="C:basolateral plasma membrane"/>
    <property type="evidence" value="ECO:0007669"/>
    <property type="project" value="TreeGrafter"/>
</dbReference>
<dbReference type="GO" id="GO:0005548">
    <property type="term" value="F:phospholipid transporter activity"/>
    <property type="evidence" value="ECO:0007669"/>
    <property type="project" value="InterPro"/>
</dbReference>
<dbReference type="PANTHER" id="PTHR13024">
    <property type="entry name" value="MICROSOMAL TRIGLYCERIDE TRANSFER PROTEIN, LARGE SUBUNIT"/>
    <property type="match status" value="1"/>
</dbReference>
<evidence type="ECO:0000256" key="2">
    <source>
        <dbReference type="ARBA" id="ARBA00022448"/>
    </source>
</evidence>
<accession>A0A3P7E9H3</accession>
<dbReference type="EMBL" id="UYWW01003296">
    <property type="protein sequence ID" value="VDM12629.1"/>
    <property type="molecule type" value="Genomic_DNA"/>
</dbReference>
<dbReference type="Pfam" id="PF19444">
    <property type="entry name" value="MTP_lip_bd"/>
    <property type="match status" value="1"/>
</dbReference>
<keyword evidence="2" id="KW-0813">Transport</keyword>
<dbReference type="InterPro" id="IPR045811">
    <property type="entry name" value="MTP_lip-bd"/>
</dbReference>
<dbReference type="OrthoDB" id="5865932at2759"/>
<keyword evidence="7" id="KW-1185">Reference proteome</keyword>
<evidence type="ECO:0000259" key="5">
    <source>
        <dbReference type="Pfam" id="PF19444"/>
    </source>
</evidence>
<reference evidence="6 7" key="1">
    <citation type="submission" date="2018-11" db="EMBL/GenBank/DDBJ databases">
        <authorList>
            <consortium name="Pathogen Informatics"/>
        </authorList>
    </citation>
    <scope>NUCLEOTIDE SEQUENCE [LARGE SCALE GENOMIC DNA]</scope>
</reference>
<keyword evidence="3" id="KW-0732">Signal</keyword>
<dbReference type="InParanoid" id="A0A3P7E9H3"/>
<gene>
    <name evidence="6" type="ORF">WBA_LOCUS6015</name>
</gene>
<proteinExistence type="predicted"/>
<dbReference type="AlphaFoldDB" id="A0A3P7E9H3"/>
<sequence length="217" mass="24174">MKGMKSYLLESESYNSNEESNSDNPLAIAQIGLLNNRNVPITIFHGYGELINVVWNANGQPMLLCDKNLIYRQYYGYIPLMSGLSITVDVIGTIAIDLYGSATINLWNKDAGMKVNSTISTKLEGSINLASSNNLIGRATTLLYASGTVNVRFDADFFTVPHLFCITVSHSPIVIKYMYTHSTKTGKEKHLWHNIKLSGSSLWLNKKLSDHCSLFEK</sequence>
<dbReference type="InterPro" id="IPR039988">
    <property type="entry name" value="MTTP"/>
</dbReference>
<evidence type="ECO:0000313" key="6">
    <source>
        <dbReference type="EMBL" id="VDM12629.1"/>
    </source>
</evidence>
<dbReference type="Proteomes" id="UP000270924">
    <property type="component" value="Unassembled WGS sequence"/>
</dbReference>
<organism evidence="6 7">
    <name type="scientific">Wuchereria bancrofti</name>
    <dbReference type="NCBI Taxonomy" id="6293"/>
    <lineage>
        <taxon>Eukaryota</taxon>
        <taxon>Metazoa</taxon>
        <taxon>Ecdysozoa</taxon>
        <taxon>Nematoda</taxon>
        <taxon>Chromadorea</taxon>
        <taxon>Rhabditida</taxon>
        <taxon>Spirurina</taxon>
        <taxon>Spiruromorpha</taxon>
        <taxon>Filarioidea</taxon>
        <taxon>Onchocercidae</taxon>
        <taxon>Wuchereria</taxon>
    </lineage>
</organism>
<evidence type="ECO:0000256" key="3">
    <source>
        <dbReference type="ARBA" id="ARBA00022729"/>
    </source>
</evidence>
<evidence type="ECO:0000256" key="1">
    <source>
        <dbReference type="ARBA" id="ARBA00004240"/>
    </source>
</evidence>
<dbReference type="OMA" id="WHNIELP"/>
<evidence type="ECO:0000256" key="4">
    <source>
        <dbReference type="ARBA" id="ARBA00022824"/>
    </source>
</evidence>